<dbReference type="Gene3D" id="3.90.105.10">
    <property type="entry name" value="Molybdopterin biosynthesis moea protein, domain 2"/>
    <property type="match status" value="1"/>
</dbReference>
<dbReference type="Pfam" id="PF03454">
    <property type="entry name" value="MoeA_C"/>
    <property type="match status" value="1"/>
</dbReference>
<dbReference type="GO" id="GO:0061599">
    <property type="term" value="F:molybdopterin molybdotransferase activity"/>
    <property type="evidence" value="ECO:0007669"/>
    <property type="project" value="UniProtKB-UniRule"/>
</dbReference>
<evidence type="ECO:0000256" key="3">
    <source>
        <dbReference type="ARBA" id="ARBA00010763"/>
    </source>
</evidence>
<keyword evidence="4 6" id="KW-0501">Molybdenum cofactor biosynthesis</keyword>
<protein>
    <recommendedName>
        <fullName evidence="6">Molybdopterin molybdenumtransferase</fullName>
        <ecNumber evidence="6">2.10.1.1</ecNumber>
    </recommendedName>
</protein>
<dbReference type="InterPro" id="IPR036425">
    <property type="entry name" value="MoaB/Mog-like_dom_sf"/>
</dbReference>
<dbReference type="PANTHER" id="PTHR10192:SF5">
    <property type="entry name" value="GEPHYRIN"/>
    <property type="match status" value="1"/>
</dbReference>
<comment type="catalytic activity">
    <reaction evidence="5">
        <text>adenylyl-molybdopterin + molybdate = Mo-molybdopterin + AMP + H(+)</text>
        <dbReference type="Rhea" id="RHEA:35047"/>
        <dbReference type="ChEBI" id="CHEBI:15378"/>
        <dbReference type="ChEBI" id="CHEBI:36264"/>
        <dbReference type="ChEBI" id="CHEBI:62727"/>
        <dbReference type="ChEBI" id="CHEBI:71302"/>
        <dbReference type="ChEBI" id="CHEBI:456215"/>
        <dbReference type="EC" id="2.10.1.1"/>
    </reaction>
</comment>
<organism evidence="8 9">
    <name type="scientific">Siphonobacter curvatus</name>
    <dbReference type="NCBI Taxonomy" id="2094562"/>
    <lineage>
        <taxon>Bacteria</taxon>
        <taxon>Pseudomonadati</taxon>
        <taxon>Bacteroidota</taxon>
        <taxon>Cytophagia</taxon>
        <taxon>Cytophagales</taxon>
        <taxon>Cytophagaceae</taxon>
        <taxon>Siphonobacter</taxon>
    </lineage>
</organism>
<dbReference type="OrthoDB" id="9804758at2"/>
<sequence>MLSVHEAFTTVFSQTIHWGTESVWLHEAGGRVLAEAITADRDFPPFDRVTMDGIALYLEAPIQEGLFRIEATQYAGEAAKHLISRASAIEVMTGAVLPEGTNTVVRYEDLVFSNYGDKRFAALQNLVTPGQNIHIQGSDRITGEVLIPTGTRLGSSEIGILASVGKTQVLVEKRPKVALISTGDELVEVNQTPLPHQIRRSSGYQLAAALQQIGFSSQLFHLPDLPESLETNIQDIMNRFEILILTGGVSAGKKDFIPATLEKLGVQKHFHQVAQRPGKPLWFGTRGTQHVVFALPGNPVSTFVCFLRYVRPYLVHESAVPAKAVLAENLVFKPNLTYFVPVAASFAEDGRLMAQPLKGSGSGDFANLLDCTGFLELPADRSEFQANEVFPYLAFR</sequence>
<dbReference type="InterPro" id="IPR036688">
    <property type="entry name" value="MoeA_C_domain_IV_sf"/>
</dbReference>
<evidence type="ECO:0000259" key="7">
    <source>
        <dbReference type="SMART" id="SM00852"/>
    </source>
</evidence>
<evidence type="ECO:0000256" key="1">
    <source>
        <dbReference type="ARBA" id="ARBA00002901"/>
    </source>
</evidence>
<dbReference type="SUPFAM" id="SSF63867">
    <property type="entry name" value="MoeA C-terminal domain-like"/>
    <property type="match status" value="1"/>
</dbReference>
<dbReference type="PROSITE" id="PS01079">
    <property type="entry name" value="MOCF_BIOSYNTHESIS_2"/>
    <property type="match status" value="1"/>
</dbReference>
<keyword evidence="6" id="KW-0500">Molybdenum</keyword>
<comment type="cofactor">
    <cofactor evidence="6">
        <name>Mg(2+)</name>
        <dbReference type="ChEBI" id="CHEBI:18420"/>
    </cofactor>
</comment>
<dbReference type="SUPFAM" id="SSF53218">
    <property type="entry name" value="Molybdenum cofactor biosynthesis proteins"/>
    <property type="match status" value="1"/>
</dbReference>
<evidence type="ECO:0000256" key="6">
    <source>
        <dbReference type="RuleBase" id="RU365090"/>
    </source>
</evidence>
<proteinExistence type="inferred from homology"/>
<evidence type="ECO:0000256" key="4">
    <source>
        <dbReference type="ARBA" id="ARBA00023150"/>
    </source>
</evidence>
<dbReference type="GO" id="GO:0046872">
    <property type="term" value="F:metal ion binding"/>
    <property type="evidence" value="ECO:0007669"/>
    <property type="project" value="UniProtKB-UniRule"/>
</dbReference>
<gene>
    <name evidence="8" type="ORF">C5O19_07470</name>
</gene>
<dbReference type="SMART" id="SM00852">
    <property type="entry name" value="MoCF_biosynth"/>
    <property type="match status" value="1"/>
</dbReference>
<evidence type="ECO:0000256" key="2">
    <source>
        <dbReference type="ARBA" id="ARBA00005046"/>
    </source>
</evidence>
<dbReference type="EC" id="2.10.1.1" evidence="6"/>
<keyword evidence="6" id="KW-0479">Metal-binding</keyword>
<evidence type="ECO:0000256" key="5">
    <source>
        <dbReference type="ARBA" id="ARBA00047317"/>
    </source>
</evidence>
<reference evidence="9" key="1">
    <citation type="submission" date="2018-02" db="EMBL/GenBank/DDBJ databases">
        <title>Genome sequencing of Solimonas sp. HR-BB.</title>
        <authorList>
            <person name="Lee Y."/>
            <person name="Jeon C.O."/>
        </authorList>
    </citation>
    <scope>NUCLEOTIDE SEQUENCE [LARGE SCALE GENOMIC DNA]</scope>
    <source>
        <strain evidence="9">HR-U</strain>
    </source>
</reference>
<keyword evidence="6 8" id="KW-0808">Transferase</keyword>
<dbReference type="Gene3D" id="2.170.190.11">
    <property type="entry name" value="Molybdopterin biosynthesis moea protein, domain 3"/>
    <property type="match status" value="1"/>
</dbReference>
<dbReference type="AlphaFoldDB" id="A0A2S7IP74"/>
<dbReference type="Gene3D" id="3.40.980.10">
    <property type="entry name" value="MoaB/Mog-like domain"/>
    <property type="match status" value="1"/>
</dbReference>
<dbReference type="Pfam" id="PF03453">
    <property type="entry name" value="MoeA_N"/>
    <property type="match status" value="1"/>
</dbReference>
<comment type="similarity">
    <text evidence="3 6">Belongs to the MoeA family.</text>
</comment>
<dbReference type="InterPro" id="IPR036135">
    <property type="entry name" value="MoeA_linker/N_sf"/>
</dbReference>
<accession>A0A2S7IP74</accession>
<dbReference type="EMBL" id="PTRA01000001">
    <property type="protein sequence ID" value="PQA59476.1"/>
    <property type="molecule type" value="Genomic_DNA"/>
</dbReference>
<keyword evidence="9" id="KW-1185">Reference proteome</keyword>
<dbReference type="PANTHER" id="PTHR10192">
    <property type="entry name" value="MOLYBDOPTERIN BIOSYNTHESIS PROTEIN"/>
    <property type="match status" value="1"/>
</dbReference>
<dbReference type="InterPro" id="IPR005110">
    <property type="entry name" value="MoeA_linker/N"/>
</dbReference>
<dbReference type="GO" id="GO:0006777">
    <property type="term" value="P:Mo-molybdopterin cofactor biosynthetic process"/>
    <property type="evidence" value="ECO:0007669"/>
    <property type="project" value="UniProtKB-UniRule"/>
</dbReference>
<evidence type="ECO:0000313" key="9">
    <source>
        <dbReference type="Proteomes" id="UP000239590"/>
    </source>
</evidence>
<dbReference type="CDD" id="cd00887">
    <property type="entry name" value="MoeA"/>
    <property type="match status" value="1"/>
</dbReference>
<dbReference type="UniPathway" id="UPA00344"/>
<evidence type="ECO:0000313" key="8">
    <source>
        <dbReference type="EMBL" id="PQA59476.1"/>
    </source>
</evidence>
<dbReference type="Pfam" id="PF00994">
    <property type="entry name" value="MoCF_biosynth"/>
    <property type="match status" value="1"/>
</dbReference>
<dbReference type="RefSeq" id="WP_104710994.1">
    <property type="nucleotide sequence ID" value="NZ_PTRA01000001.1"/>
</dbReference>
<feature type="domain" description="MoaB/Mog" evidence="7">
    <location>
        <begin position="178"/>
        <end position="316"/>
    </location>
</feature>
<dbReference type="InterPro" id="IPR008284">
    <property type="entry name" value="MoCF_biosynth_CS"/>
</dbReference>
<dbReference type="InterPro" id="IPR005111">
    <property type="entry name" value="MoeA_C_domain_IV"/>
</dbReference>
<dbReference type="Gene3D" id="2.40.340.10">
    <property type="entry name" value="MoeA, C-terminal, domain IV"/>
    <property type="match status" value="1"/>
</dbReference>
<dbReference type="InterPro" id="IPR001453">
    <property type="entry name" value="MoaB/Mog_dom"/>
</dbReference>
<dbReference type="NCBIfam" id="TIGR00177">
    <property type="entry name" value="molyb_syn"/>
    <property type="match status" value="1"/>
</dbReference>
<comment type="caution">
    <text evidence="8">The sequence shown here is derived from an EMBL/GenBank/DDBJ whole genome shotgun (WGS) entry which is preliminary data.</text>
</comment>
<dbReference type="SUPFAM" id="SSF63882">
    <property type="entry name" value="MoeA N-terminal region -like"/>
    <property type="match status" value="1"/>
</dbReference>
<dbReference type="Proteomes" id="UP000239590">
    <property type="component" value="Unassembled WGS sequence"/>
</dbReference>
<comment type="pathway">
    <text evidence="2 6">Cofactor biosynthesis; molybdopterin biosynthesis.</text>
</comment>
<comment type="function">
    <text evidence="1 6">Catalyzes the insertion of molybdate into adenylated molybdopterin with the concomitant release of AMP.</text>
</comment>
<keyword evidence="6" id="KW-0460">Magnesium</keyword>
<name>A0A2S7IP74_9BACT</name>
<dbReference type="GO" id="GO:0005829">
    <property type="term" value="C:cytosol"/>
    <property type="evidence" value="ECO:0007669"/>
    <property type="project" value="TreeGrafter"/>
</dbReference>
<dbReference type="InterPro" id="IPR038987">
    <property type="entry name" value="MoeA-like"/>
</dbReference>